<evidence type="ECO:0000256" key="11">
    <source>
        <dbReference type="PROSITE-ProRule" id="PRU00042"/>
    </source>
</evidence>
<evidence type="ECO:0000256" key="1">
    <source>
        <dbReference type="ARBA" id="ARBA00004123"/>
    </source>
</evidence>
<keyword evidence="2" id="KW-1017">Isopeptide bond</keyword>
<sequence>MSLVVINTLLISRRVSSNKGDNSPSTATQKLFFLLVLFKAKPANLKSLLNLHCRSFKYFQTLKTEVTIHFGIYRIIYTSSLKNHQWTHINGHYSYEKQDVLSDNSDSDSSFERGNSPQPLFPDVSPKDPQAPNNSMTNGWLKCQSCPEQLPNVGLLEQHQRVHHLGKAPNHTNQDHNNSTKDLPVHIEIPDDSDSDSADDEKDTLYRCDLCGKLFTEPTQMYRHKQSHAGVKMFMCDVCSKYFTERSHLQRHKRTHTGEKPFACDICGKQFARSDKLLRHKRIHTGEKPYPCPICGKEFGRSDKLLQHKRTHLV</sequence>
<feature type="region of interest" description="Disordered" evidence="12">
    <location>
        <begin position="100"/>
        <end position="138"/>
    </location>
</feature>
<evidence type="ECO:0000256" key="2">
    <source>
        <dbReference type="ARBA" id="ARBA00022499"/>
    </source>
</evidence>
<keyword evidence="4" id="KW-0677">Repeat</keyword>
<dbReference type="Pfam" id="PF13465">
    <property type="entry name" value="zf-H2C2_2"/>
    <property type="match status" value="1"/>
</dbReference>
<feature type="region of interest" description="Disordered" evidence="12">
    <location>
        <begin position="167"/>
        <end position="200"/>
    </location>
</feature>
<dbReference type="FunFam" id="3.30.160.60:FF:000744">
    <property type="entry name" value="zinc finger E-box-binding homeobox 1"/>
    <property type="match status" value="1"/>
</dbReference>
<feature type="compositionally biased region" description="Polar residues" evidence="12">
    <location>
        <begin position="170"/>
        <end position="181"/>
    </location>
</feature>
<dbReference type="EMBL" id="CAHIKZ030002523">
    <property type="protein sequence ID" value="CAE1288241.1"/>
    <property type="molecule type" value="Genomic_DNA"/>
</dbReference>
<dbReference type="GO" id="GO:0005634">
    <property type="term" value="C:nucleus"/>
    <property type="evidence" value="ECO:0007669"/>
    <property type="project" value="UniProtKB-SubCell"/>
</dbReference>
<protein>
    <submittedName>
        <fullName evidence="14">KRAB</fullName>
    </submittedName>
</protein>
<dbReference type="PANTHER" id="PTHR24381">
    <property type="entry name" value="ZINC FINGER PROTEIN"/>
    <property type="match status" value="1"/>
</dbReference>
<dbReference type="SMART" id="SM00355">
    <property type="entry name" value="ZnF_C2H2"/>
    <property type="match status" value="5"/>
</dbReference>
<feature type="domain" description="C2H2-type" evidence="13">
    <location>
        <begin position="234"/>
        <end position="261"/>
    </location>
</feature>
<dbReference type="InterPro" id="IPR013087">
    <property type="entry name" value="Znf_C2H2_type"/>
</dbReference>
<dbReference type="GO" id="GO:0000977">
    <property type="term" value="F:RNA polymerase II transcription regulatory region sequence-specific DNA binding"/>
    <property type="evidence" value="ECO:0007669"/>
    <property type="project" value="TreeGrafter"/>
</dbReference>
<dbReference type="Pfam" id="PF00096">
    <property type="entry name" value="zf-C2H2"/>
    <property type="match status" value="2"/>
</dbReference>
<dbReference type="GO" id="GO:0008270">
    <property type="term" value="F:zinc ion binding"/>
    <property type="evidence" value="ECO:0007669"/>
    <property type="project" value="UniProtKB-KW"/>
</dbReference>
<dbReference type="OrthoDB" id="10027876at2759"/>
<feature type="domain" description="C2H2-type" evidence="13">
    <location>
        <begin position="141"/>
        <end position="169"/>
    </location>
</feature>
<accession>A0A812D889</accession>
<keyword evidence="6" id="KW-0862">Zinc</keyword>
<dbReference type="PROSITE" id="PS00028">
    <property type="entry name" value="ZINC_FINGER_C2H2_1"/>
    <property type="match status" value="5"/>
</dbReference>
<keyword evidence="9" id="KW-0804">Transcription</keyword>
<dbReference type="Proteomes" id="UP000597762">
    <property type="component" value="Unassembled WGS sequence"/>
</dbReference>
<dbReference type="FunFam" id="3.30.160.60:FF:000690">
    <property type="entry name" value="Zinc finger protein 354C"/>
    <property type="match status" value="1"/>
</dbReference>
<gene>
    <name evidence="14" type="ORF">SPHA_47032</name>
</gene>
<evidence type="ECO:0000256" key="7">
    <source>
        <dbReference type="ARBA" id="ARBA00022843"/>
    </source>
</evidence>
<dbReference type="PANTHER" id="PTHR24381:SF393">
    <property type="entry name" value="CHROMATIN-LINKED ADAPTOR FOR MSL PROTEINS, ISOFORM B"/>
    <property type="match status" value="1"/>
</dbReference>
<dbReference type="InterPro" id="IPR036236">
    <property type="entry name" value="Znf_C2H2_sf"/>
</dbReference>
<reference evidence="14" key="1">
    <citation type="submission" date="2021-01" db="EMBL/GenBank/DDBJ databases">
        <authorList>
            <person name="Li R."/>
            <person name="Bekaert M."/>
        </authorList>
    </citation>
    <scope>NUCLEOTIDE SEQUENCE</scope>
    <source>
        <strain evidence="14">Farmed</strain>
    </source>
</reference>
<keyword evidence="10" id="KW-0539">Nucleus</keyword>
<evidence type="ECO:0000259" key="13">
    <source>
        <dbReference type="PROSITE" id="PS50157"/>
    </source>
</evidence>
<evidence type="ECO:0000256" key="6">
    <source>
        <dbReference type="ARBA" id="ARBA00022833"/>
    </source>
</evidence>
<evidence type="ECO:0000256" key="5">
    <source>
        <dbReference type="ARBA" id="ARBA00022771"/>
    </source>
</evidence>
<evidence type="ECO:0000256" key="10">
    <source>
        <dbReference type="ARBA" id="ARBA00023242"/>
    </source>
</evidence>
<evidence type="ECO:0000313" key="15">
    <source>
        <dbReference type="Proteomes" id="UP000597762"/>
    </source>
</evidence>
<proteinExistence type="predicted"/>
<dbReference type="PROSITE" id="PS50157">
    <property type="entry name" value="ZINC_FINGER_C2H2_2"/>
    <property type="match status" value="5"/>
</dbReference>
<feature type="domain" description="C2H2-type" evidence="13">
    <location>
        <begin position="290"/>
        <end position="314"/>
    </location>
</feature>
<dbReference type="SUPFAM" id="SSF57667">
    <property type="entry name" value="beta-beta-alpha zinc fingers"/>
    <property type="match status" value="2"/>
</dbReference>
<comment type="subcellular location">
    <subcellularLocation>
        <location evidence="1">Nucleus</location>
    </subcellularLocation>
</comment>
<evidence type="ECO:0000256" key="4">
    <source>
        <dbReference type="ARBA" id="ARBA00022737"/>
    </source>
</evidence>
<evidence type="ECO:0000256" key="12">
    <source>
        <dbReference type="SAM" id="MobiDB-lite"/>
    </source>
</evidence>
<feature type="compositionally biased region" description="Acidic residues" evidence="12">
    <location>
        <begin position="190"/>
        <end position="200"/>
    </location>
</feature>
<evidence type="ECO:0000256" key="9">
    <source>
        <dbReference type="ARBA" id="ARBA00023163"/>
    </source>
</evidence>
<keyword evidence="5 11" id="KW-0863">Zinc-finger</keyword>
<organism evidence="14 15">
    <name type="scientific">Acanthosepion pharaonis</name>
    <name type="common">Pharaoh cuttlefish</name>
    <name type="synonym">Sepia pharaonis</name>
    <dbReference type="NCBI Taxonomy" id="158019"/>
    <lineage>
        <taxon>Eukaryota</taxon>
        <taxon>Metazoa</taxon>
        <taxon>Spiralia</taxon>
        <taxon>Lophotrochozoa</taxon>
        <taxon>Mollusca</taxon>
        <taxon>Cephalopoda</taxon>
        <taxon>Coleoidea</taxon>
        <taxon>Decapodiformes</taxon>
        <taxon>Sepiida</taxon>
        <taxon>Sepiina</taxon>
        <taxon>Sepiidae</taxon>
        <taxon>Acanthosepion</taxon>
    </lineage>
</organism>
<feature type="domain" description="C2H2-type" evidence="13">
    <location>
        <begin position="206"/>
        <end position="233"/>
    </location>
</feature>
<keyword evidence="7" id="KW-0832">Ubl conjugation</keyword>
<comment type="caution">
    <text evidence="14">The sequence shown here is derived from an EMBL/GenBank/DDBJ whole genome shotgun (WGS) entry which is preliminary data.</text>
</comment>
<dbReference type="Gene3D" id="3.30.160.60">
    <property type="entry name" value="Classic Zinc Finger"/>
    <property type="match status" value="4"/>
</dbReference>
<keyword evidence="15" id="KW-1185">Reference proteome</keyword>
<keyword evidence="3" id="KW-0479">Metal-binding</keyword>
<dbReference type="GO" id="GO:0000981">
    <property type="term" value="F:DNA-binding transcription factor activity, RNA polymerase II-specific"/>
    <property type="evidence" value="ECO:0007669"/>
    <property type="project" value="TreeGrafter"/>
</dbReference>
<evidence type="ECO:0000256" key="8">
    <source>
        <dbReference type="ARBA" id="ARBA00023015"/>
    </source>
</evidence>
<evidence type="ECO:0000256" key="3">
    <source>
        <dbReference type="ARBA" id="ARBA00022723"/>
    </source>
</evidence>
<dbReference type="FunFam" id="3.30.160.60:FF:000460">
    <property type="entry name" value="Putative zinc finger protein 740"/>
    <property type="match status" value="1"/>
</dbReference>
<name>A0A812D889_ACAPH</name>
<evidence type="ECO:0000313" key="14">
    <source>
        <dbReference type="EMBL" id="CAE1288241.1"/>
    </source>
</evidence>
<feature type="domain" description="C2H2-type" evidence="13">
    <location>
        <begin position="262"/>
        <end position="289"/>
    </location>
</feature>
<keyword evidence="8" id="KW-0805">Transcription regulation</keyword>
<dbReference type="AlphaFoldDB" id="A0A812D889"/>